<dbReference type="AlphaFoldDB" id="A0A5B7DLQ6"/>
<comment type="caution">
    <text evidence="1">The sequence shown here is derived from an EMBL/GenBank/DDBJ whole genome shotgun (WGS) entry which is preliminary data.</text>
</comment>
<evidence type="ECO:0000313" key="2">
    <source>
        <dbReference type="Proteomes" id="UP000324222"/>
    </source>
</evidence>
<accession>A0A5B7DLQ6</accession>
<name>A0A5B7DLQ6_PORTR</name>
<dbReference type="EMBL" id="VSRR010001044">
    <property type="protein sequence ID" value="MPC22019.1"/>
    <property type="molecule type" value="Genomic_DNA"/>
</dbReference>
<reference evidence="1 2" key="1">
    <citation type="submission" date="2019-05" db="EMBL/GenBank/DDBJ databases">
        <title>Another draft genome of Portunus trituberculatus and its Hox gene families provides insights of decapod evolution.</title>
        <authorList>
            <person name="Jeong J.-H."/>
            <person name="Song I."/>
            <person name="Kim S."/>
            <person name="Choi T."/>
            <person name="Kim D."/>
            <person name="Ryu S."/>
            <person name="Kim W."/>
        </authorList>
    </citation>
    <scope>NUCLEOTIDE SEQUENCE [LARGE SCALE GENOMIC DNA]</scope>
    <source>
        <tissue evidence="1">Muscle</tissue>
    </source>
</reference>
<organism evidence="1 2">
    <name type="scientific">Portunus trituberculatus</name>
    <name type="common">Swimming crab</name>
    <name type="synonym">Neptunus trituberculatus</name>
    <dbReference type="NCBI Taxonomy" id="210409"/>
    <lineage>
        <taxon>Eukaryota</taxon>
        <taxon>Metazoa</taxon>
        <taxon>Ecdysozoa</taxon>
        <taxon>Arthropoda</taxon>
        <taxon>Crustacea</taxon>
        <taxon>Multicrustacea</taxon>
        <taxon>Malacostraca</taxon>
        <taxon>Eumalacostraca</taxon>
        <taxon>Eucarida</taxon>
        <taxon>Decapoda</taxon>
        <taxon>Pleocyemata</taxon>
        <taxon>Brachyura</taxon>
        <taxon>Eubrachyura</taxon>
        <taxon>Portunoidea</taxon>
        <taxon>Portunidae</taxon>
        <taxon>Portuninae</taxon>
        <taxon>Portunus</taxon>
    </lineage>
</organism>
<dbReference type="Proteomes" id="UP000324222">
    <property type="component" value="Unassembled WGS sequence"/>
</dbReference>
<evidence type="ECO:0000313" key="1">
    <source>
        <dbReference type="EMBL" id="MPC22019.1"/>
    </source>
</evidence>
<gene>
    <name evidence="1" type="ORF">E2C01_015024</name>
</gene>
<sequence>MEACIRHSFSQPKPSKPWFNTACSRAIHDREVAHKRYLSLSSPESHAFFYFFYFCPESCQVCSSNCQTLLHK</sequence>
<protein>
    <submittedName>
        <fullName evidence="1">Uncharacterized protein</fullName>
    </submittedName>
</protein>
<proteinExistence type="predicted"/>
<keyword evidence="2" id="KW-1185">Reference proteome</keyword>